<dbReference type="AlphaFoldDB" id="G7Q8S2"/>
<dbReference type="HOGENOM" id="CLU_018816_15_2_7"/>
<dbReference type="Gene3D" id="2.40.30.170">
    <property type="match status" value="1"/>
</dbReference>
<reference evidence="4" key="1">
    <citation type="journal article" date="2015" name="Genome Announc.">
        <title>High-Quality Draft Genome Sequence of Desulfovibrio carbinoliphilus FW-101-2B, an Organic Acid-Oxidizing Sulfate-Reducing Bacterium Isolated from Uranium(VI)-Contaminated Groundwater.</title>
        <authorList>
            <person name="Ramsay B.D."/>
            <person name="Hwang C."/>
            <person name="Woo H.L."/>
            <person name="Carroll S.L."/>
            <person name="Lucas S."/>
            <person name="Han J."/>
            <person name="Lapidus A.L."/>
            <person name="Cheng J.F."/>
            <person name="Goodwin L.A."/>
            <person name="Pitluck S."/>
            <person name="Peters L."/>
            <person name="Chertkov O."/>
            <person name="Held B."/>
            <person name="Detter J.C."/>
            <person name="Han C.S."/>
            <person name="Tapia R."/>
            <person name="Land M.L."/>
            <person name="Hauser L.J."/>
            <person name="Kyrpides N.C."/>
            <person name="Ivanova N.N."/>
            <person name="Mikhailova N."/>
            <person name="Pagani I."/>
            <person name="Woyke T."/>
            <person name="Arkin A.P."/>
            <person name="Dehal P."/>
            <person name="Chivian D."/>
            <person name="Criddle C.S."/>
            <person name="Wu W."/>
            <person name="Chakraborty R."/>
            <person name="Hazen T.C."/>
            <person name="Fields M.W."/>
        </authorList>
    </citation>
    <scope>NUCLEOTIDE SEQUENCE [LARGE SCALE GENOMIC DNA]</scope>
    <source>
        <strain evidence="4">FW-101-2B</strain>
    </source>
</reference>
<gene>
    <name evidence="3" type="ORF">DFW101_1400</name>
</gene>
<dbReference type="InterPro" id="IPR058625">
    <property type="entry name" value="MdtA-like_BSH"/>
</dbReference>
<dbReference type="EMBL" id="CM001368">
    <property type="protein sequence ID" value="EHJ47408.1"/>
    <property type="molecule type" value="Genomic_DNA"/>
</dbReference>
<dbReference type="Gene3D" id="2.40.50.100">
    <property type="match status" value="1"/>
</dbReference>
<dbReference type="RefSeq" id="WP_009180809.1">
    <property type="nucleotide sequence ID" value="NZ_CM001368.1"/>
</dbReference>
<evidence type="ECO:0000313" key="4">
    <source>
        <dbReference type="Proteomes" id="UP000004662"/>
    </source>
</evidence>
<organism evidence="3 4">
    <name type="scientific">Solidesulfovibrio carbinoliphilus subsp. oakridgensis</name>
    <dbReference type="NCBI Taxonomy" id="694327"/>
    <lineage>
        <taxon>Bacteria</taxon>
        <taxon>Pseudomonadati</taxon>
        <taxon>Thermodesulfobacteriota</taxon>
        <taxon>Desulfovibrionia</taxon>
        <taxon>Desulfovibrionales</taxon>
        <taxon>Desulfovibrionaceae</taxon>
        <taxon>Solidesulfovibrio</taxon>
    </lineage>
</organism>
<dbReference type="InterPro" id="IPR058634">
    <property type="entry name" value="AaeA-lik-b-barrel"/>
</dbReference>
<keyword evidence="4" id="KW-1185">Reference proteome</keyword>
<dbReference type="eggNOG" id="COG1566">
    <property type="taxonomic scope" value="Bacteria"/>
</dbReference>
<dbReference type="OrthoDB" id="9811754at2"/>
<name>G7Q8S2_9BACT</name>
<dbReference type="Pfam" id="PF25963">
    <property type="entry name" value="Beta-barrel_AAEA"/>
    <property type="match status" value="1"/>
</dbReference>
<dbReference type="PANTHER" id="PTHR30367:SF12">
    <property type="entry name" value="P-HYDROXYBENZOIC ACID EFFLUX PUMP SUBUNIT AAEA"/>
    <property type="match status" value="1"/>
</dbReference>
<accession>G7Q8S2</accession>
<dbReference type="Pfam" id="PF25917">
    <property type="entry name" value="BSH_RND"/>
    <property type="match status" value="1"/>
</dbReference>
<protein>
    <submittedName>
        <fullName evidence="3">Secretion protein HlyD family protein</fullName>
    </submittedName>
</protein>
<dbReference type="InterPro" id="IPR050393">
    <property type="entry name" value="MFP_Efflux_Pump"/>
</dbReference>
<dbReference type="PANTHER" id="PTHR30367">
    <property type="entry name" value="P-HYDROXYBENZOIC ACID EFFLUX PUMP SUBUNIT AAEA-RELATED"/>
    <property type="match status" value="1"/>
</dbReference>
<dbReference type="STRING" id="694327.DFW101_1400"/>
<evidence type="ECO:0000259" key="1">
    <source>
        <dbReference type="Pfam" id="PF25917"/>
    </source>
</evidence>
<sequence length="319" mass="34793">MKYTLSLLGRYALTLCLVVIASLVALQAWERYDIKPWTRDGRVSAHVVQVGPEVSGTVSTVPVVDNQYVHRGDILYVIDPERFRLAVASAKADVDAKRQDMIVLEAAARRRSQIPGVITPEQIQQATGAAAVAAATYQGALAALDLAKLNLTRATIRSPVDGYVTNLNLRPGDYATAGVTKIAVLDAASFWITGYFEETKVRQIHIGRTVQIMLMGFDQPVTGHVESIGRGIENSNETPGHLGLPNVEATFSWVRLAQRIPIHIHIDQVPPGIELAAGMTAAVEINHASAASEQKTETMVARLTSFWTDFIRSPMVQHH</sequence>
<feature type="domain" description="p-hydroxybenzoic acid efflux pump subunit AaeA-like beta-barrel" evidence="2">
    <location>
        <begin position="189"/>
        <end position="285"/>
    </location>
</feature>
<dbReference type="SUPFAM" id="SSF111369">
    <property type="entry name" value="HlyD-like secretion proteins"/>
    <property type="match status" value="1"/>
</dbReference>
<dbReference type="Proteomes" id="UP000004662">
    <property type="component" value="Chromosome"/>
</dbReference>
<proteinExistence type="predicted"/>
<evidence type="ECO:0000259" key="2">
    <source>
        <dbReference type="Pfam" id="PF25963"/>
    </source>
</evidence>
<feature type="domain" description="Multidrug resistance protein MdtA-like barrel-sandwich hybrid" evidence="1">
    <location>
        <begin position="47"/>
        <end position="185"/>
    </location>
</feature>
<evidence type="ECO:0000313" key="3">
    <source>
        <dbReference type="EMBL" id="EHJ47408.1"/>
    </source>
</evidence>